<protein>
    <submittedName>
        <fullName evidence="1">Uncharacterized protein</fullName>
    </submittedName>
</protein>
<sequence length="397" mass="44048">MNCIGGRPPSDLCGRVLVVIDQPLIGNRLDQLKVGEQVRVEHLGPISSIEALDKGVLIWLARLDIADRYALLRHHPFQLSPQTHMDTELPSLEHADGGAVIGGAVPELTRAFRMPEAEFRCDFLWDSRLVSRPRLLGAFRIRQIAALMLDWLSSEAEVLKRIVANRQALASTMYFALDSAFPYPEHAFAQSVYVGINIPRAKLQLSPDQRPGDVDCLIVPFSDNEILLERTIAIEAKIVRPSISNPGRNANTMGRAQVRGLLCYGFPFVGLVHISVPESMPSHMHWEVPEISDIAGSNGELIETGEYFIFDPFPLASARRQEGRVLALGLPVEVGYRVIALTLSNNGERFCGFTIGEARAGARNPVVSHRVLEAVRMLLTTEPHLFEVVHWFNEVGT</sequence>
<name>A0A0E8EM69_BORPT</name>
<dbReference type="Proteomes" id="UP000255014">
    <property type="component" value="Unassembled WGS sequence"/>
</dbReference>
<proteinExistence type="predicted"/>
<organism evidence="1 2">
    <name type="scientific">Bordetella pertussis</name>
    <dbReference type="NCBI Taxonomy" id="520"/>
    <lineage>
        <taxon>Bacteria</taxon>
        <taxon>Pseudomonadati</taxon>
        <taxon>Pseudomonadota</taxon>
        <taxon>Betaproteobacteria</taxon>
        <taxon>Burkholderiales</taxon>
        <taxon>Alcaligenaceae</taxon>
        <taxon>Bordetella</taxon>
    </lineage>
</organism>
<gene>
    <name evidence="1" type="ORF">NCTC10911_00405</name>
</gene>
<dbReference type="AlphaFoldDB" id="A0A0E8EM69"/>
<accession>A0A0E8EM69</accession>
<dbReference type="EMBL" id="UFTT01000002">
    <property type="protein sequence ID" value="SUV63405.1"/>
    <property type="molecule type" value="Genomic_DNA"/>
</dbReference>
<evidence type="ECO:0000313" key="2">
    <source>
        <dbReference type="Proteomes" id="UP000255014"/>
    </source>
</evidence>
<reference evidence="1 2" key="1">
    <citation type="submission" date="2018-06" db="EMBL/GenBank/DDBJ databases">
        <authorList>
            <consortium name="Pathogen Informatics"/>
            <person name="Doyle S."/>
        </authorList>
    </citation>
    <scope>NUCLEOTIDE SEQUENCE [LARGE SCALE GENOMIC DNA]</scope>
    <source>
        <strain evidence="1 2">NCTC10911</strain>
    </source>
</reference>
<evidence type="ECO:0000313" key="1">
    <source>
        <dbReference type="EMBL" id="SUV63405.1"/>
    </source>
</evidence>